<organism evidence="1 2">
    <name type="scientific">Saccharothrix coeruleofusca</name>
    <dbReference type="NCBI Taxonomy" id="33919"/>
    <lineage>
        <taxon>Bacteria</taxon>
        <taxon>Bacillati</taxon>
        <taxon>Actinomycetota</taxon>
        <taxon>Actinomycetes</taxon>
        <taxon>Pseudonocardiales</taxon>
        <taxon>Pseudonocardiaceae</taxon>
        <taxon>Saccharothrix</taxon>
    </lineage>
</organism>
<evidence type="ECO:0000313" key="1">
    <source>
        <dbReference type="EMBL" id="GGP40760.1"/>
    </source>
</evidence>
<keyword evidence="2" id="KW-1185">Reference proteome</keyword>
<protein>
    <recommendedName>
        <fullName evidence="3">Peptide subunit release factor 1 (ERF1)</fullName>
    </recommendedName>
</protein>
<dbReference type="SUPFAM" id="SSF53137">
    <property type="entry name" value="Translational machinery components"/>
    <property type="match status" value="1"/>
</dbReference>
<name>A0A918AID6_9PSEU</name>
<comment type="caution">
    <text evidence="1">The sequence shown here is derived from an EMBL/GenBank/DDBJ whole genome shotgun (WGS) entry which is preliminary data.</text>
</comment>
<dbReference type="Gene3D" id="3.30.420.60">
    <property type="entry name" value="eRF1 domain 2"/>
    <property type="match status" value="1"/>
</dbReference>
<dbReference type="EMBL" id="BMRG01000002">
    <property type="protein sequence ID" value="GGP40760.1"/>
    <property type="molecule type" value="Genomic_DNA"/>
</dbReference>
<gene>
    <name evidence="1" type="ORF">GCM10010185_09800</name>
</gene>
<dbReference type="InterPro" id="IPR029064">
    <property type="entry name" value="Ribosomal_eL30-like_sf"/>
</dbReference>
<accession>A0A918AID6</accession>
<proteinExistence type="predicted"/>
<dbReference type="Proteomes" id="UP000639606">
    <property type="component" value="Unassembled WGS sequence"/>
</dbReference>
<dbReference type="InterPro" id="IPR042226">
    <property type="entry name" value="eFR1_2_sf"/>
</dbReference>
<evidence type="ECO:0000313" key="2">
    <source>
        <dbReference type="Proteomes" id="UP000639606"/>
    </source>
</evidence>
<dbReference type="AlphaFoldDB" id="A0A918AID6"/>
<sequence length="362" mass="38445">MDMSTLAGLIRERGPFASLYLDASHDTEDAAKALELRWRGLREDLQRQGADADTLAAIDERVTRPAVGKAGRAVIAAHGRVLLDLVLPRPPAADSARWSNLPHVLPLANSTTTNVPHVVVLVDRAGADLHGYSGQRHVEQEVQGARHPLNKVGGGGYSHRRLQNNVEETARRNAALVAEAADALVGELNARLLVLGGEVQARTGVKDQLSTRCRDVLIEVDSGGLAAGSDDEAFDSAVRSLVAQYQADLENDVVEEFTTERDRPRGRAVQGLEPVVAALREANVAALLVADPALGDRTVWTGDEPAQLALAESDLRAMGVEHAGEHRADEALPTAAAAIGAQVLVVDDTQLAEGVGALLRHT</sequence>
<reference evidence="1" key="1">
    <citation type="journal article" date="2014" name="Int. J. Syst. Evol. Microbiol.">
        <title>Complete genome sequence of Corynebacterium casei LMG S-19264T (=DSM 44701T), isolated from a smear-ripened cheese.</title>
        <authorList>
            <consortium name="US DOE Joint Genome Institute (JGI-PGF)"/>
            <person name="Walter F."/>
            <person name="Albersmeier A."/>
            <person name="Kalinowski J."/>
            <person name="Ruckert C."/>
        </authorList>
    </citation>
    <scope>NUCLEOTIDE SEQUENCE</scope>
    <source>
        <strain evidence="1">JCM 3313</strain>
    </source>
</reference>
<dbReference type="SUPFAM" id="SSF55315">
    <property type="entry name" value="L30e-like"/>
    <property type="match status" value="1"/>
</dbReference>
<evidence type="ECO:0008006" key="3">
    <source>
        <dbReference type="Google" id="ProtNLM"/>
    </source>
</evidence>
<dbReference type="InterPro" id="IPR040701">
    <property type="entry name" value="Bact_RF_family2"/>
</dbReference>
<reference evidence="1" key="2">
    <citation type="submission" date="2020-09" db="EMBL/GenBank/DDBJ databases">
        <authorList>
            <person name="Sun Q."/>
            <person name="Ohkuma M."/>
        </authorList>
    </citation>
    <scope>NUCLEOTIDE SEQUENCE</scope>
    <source>
        <strain evidence="1">JCM 3313</strain>
    </source>
</reference>
<dbReference type="Pfam" id="PF18844">
    <property type="entry name" value="baeRF_family2"/>
    <property type="match status" value="1"/>
</dbReference>